<sequence length="78" mass="8909">MEICKVQFEELIKEFPNTTQSSEATILKEIDELKTKLNLILQKLKDGATTTKLSSNTLVQAFDTICSPLIYDHIFYIV</sequence>
<comment type="caution">
    <text evidence="1">The sequence shown here is derived from an EMBL/GenBank/DDBJ whole genome shotgun (WGS) entry which is preliminary data.</text>
</comment>
<gene>
    <name evidence="1" type="ORF">P691DRAFT_590221</name>
</gene>
<dbReference type="EMBL" id="MU151144">
    <property type="protein sequence ID" value="KAF9448978.1"/>
    <property type="molecule type" value="Genomic_DNA"/>
</dbReference>
<dbReference type="OrthoDB" id="301415at2759"/>
<accession>A0A9P5XDG0</accession>
<keyword evidence="2" id="KW-1185">Reference proteome</keyword>
<reference evidence="1" key="1">
    <citation type="submission" date="2020-11" db="EMBL/GenBank/DDBJ databases">
        <authorList>
            <consortium name="DOE Joint Genome Institute"/>
            <person name="Ahrendt S."/>
            <person name="Riley R."/>
            <person name="Andreopoulos W."/>
            <person name="Labutti K."/>
            <person name="Pangilinan J."/>
            <person name="Ruiz-Duenas F.J."/>
            <person name="Barrasa J.M."/>
            <person name="Sanchez-Garcia M."/>
            <person name="Camarero S."/>
            <person name="Miyauchi S."/>
            <person name="Serrano A."/>
            <person name="Linde D."/>
            <person name="Babiker R."/>
            <person name="Drula E."/>
            <person name="Ayuso-Fernandez I."/>
            <person name="Pacheco R."/>
            <person name="Padilla G."/>
            <person name="Ferreira P."/>
            <person name="Barriuso J."/>
            <person name="Kellner H."/>
            <person name="Castanera R."/>
            <person name="Alfaro M."/>
            <person name="Ramirez L."/>
            <person name="Pisabarro A.G."/>
            <person name="Kuo A."/>
            <person name="Tritt A."/>
            <person name="Lipzen A."/>
            <person name="He G."/>
            <person name="Yan M."/>
            <person name="Ng V."/>
            <person name="Cullen D."/>
            <person name="Martin F."/>
            <person name="Rosso M.-N."/>
            <person name="Henrissat B."/>
            <person name="Hibbett D."/>
            <person name="Martinez A.T."/>
            <person name="Grigoriev I.V."/>
        </authorList>
    </citation>
    <scope>NUCLEOTIDE SEQUENCE</scope>
    <source>
        <strain evidence="1">MF-IS2</strain>
    </source>
</reference>
<evidence type="ECO:0000313" key="1">
    <source>
        <dbReference type="EMBL" id="KAF9448978.1"/>
    </source>
</evidence>
<dbReference type="AlphaFoldDB" id="A0A9P5XDG0"/>
<name>A0A9P5XDG0_9AGAR</name>
<organism evidence="1 2">
    <name type="scientific">Macrolepiota fuliginosa MF-IS2</name>
    <dbReference type="NCBI Taxonomy" id="1400762"/>
    <lineage>
        <taxon>Eukaryota</taxon>
        <taxon>Fungi</taxon>
        <taxon>Dikarya</taxon>
        <taxon>Basidiomycota</taxon>
        <taxon>Agaricomycotina</taxon>
        <taxon>Agaricomycetes</taxon>
        <taxon>Agaricomycetidae</taxon>
        <taxon>Agaricales</taxon>
        <taxon>Agaricineae</taxon>
        <taxon>Agaricaceae</taxon>
        <taxon>Macrolepiota</taxon>
    </lineage>
</organism>
<proteinExistence type="predicted"/>
<protein>
    <submittedName>
        <fullName evidence="1">Uncharacterized protein</fullName>
    </submittedName>
</protein>
<evidence type="ECO:0000313" key="2">
    <source>
        <dbReference type="Proteomes" id="UP000807342"/>
    </source>
</evidence>
<dbReference type="Proteomes" id="UP000807342">
    <property type="component" value="Unassembled WGS sequence"/>
</dbReference>